<protein>
    <recommendedName>
        <fullName evidence="2">glycylpeptide N-tetradecanoyltransferase</fullName>
        <ecNumber evidence="2">2.3.1.97</ecNumber>
    </recommendedName>
    <alternativeName>
        <fullName evidence="5">Myristoyl-CoA:protein N-myristoyltransferase</fullName>
    </alternativeName>
</protein>
<dbReference type="InterPro" id="IPR022676">
    <property type="entry name" value="NMT_N"/>
</dbReference>
<evidence type="ECO:0000313" key="10">
    <source>
        <dbReference type="EMBL" id="AYV82127.1"/>
    </source>
</evidence>
<evidence type="ECO:0000259" key="8">
    <source>
        <dbReference type="Pfam" id="PF01233"/>
    </source>
</evidence>
<evidence type="ECO:0000256" key="4">
    <source>
        <dbReference type="ARBA" id="ARBA00023315"/>
    </source>
</evidence>
<dbReference type="Pfam" id="PF02799">
    <property type="entry name" value="NMT_C"/>
    <property type="match status" value="1"/>
</dbReference>
<dbReference type="Pfam" id="PF01233">
    <property type="entry name" value="NMT"/>
    <property type="match status" value="1"/>
</dbReference>
<dbReference type="SUPFAM" id="SSF55729">
    <property type="entry name" value="Acyl-CoA N-acyltransferases (Nat)"/>
    <property type="match status" value="2"/>
</dbReference>
<evidence type="ECO:0000256" key="2">
    <source>
        <dbReference type="ARBA" id="ARBA00012923"/>
    </source>
</evidence>
<evidence type="ECO:0000259" key="9">
    <source>
        <dbReference type="Pfam" id="PF02799"/>
    </source>
</evidence>
<reference evidence="10" key="1">
    <citation type="submission" date="2018-10" db="EMBL/GenBank/DDBJ databases">
        <title>Hidden diversity of soil giant viruses.</title>
        <authorList>
            <person name="Schulz F."/>
            <person name="Alteio L."/>
            <person name="Goudeau D."/>
            <person name="Ryan E.M."/>
            <person name="Malmstrom R.R."/>
            <person name="Blanchard J."/>
            <person name="Woyke T."/>
        </authorList>
    </citation>
    <scope>NUCLEOTIDE SEQUENCE</scope>
    <source>
        <strain evidence="10">HOV1</strain>
    </source>
</reference>
<evidence type="ECO:0000256" key="6">
    <source>
        <dbReference type="RuleBase" id="RU004178"/>
    </source>
</evidence>
<accession>A0A3G5A4I9</accession>
<organism evidence="10">
    <name type="scientific">Homavirus sp</name>
    <dbReference type="NCBI Taxonomy" id="2487769"/>
    <lineage>
        <taxon>Viruses</taxon>
        <taxon>Varidnaviria</taxon>
        <taxon>Bamfordvirae</taxon>
        <taxon>Nucleocytoviricota</taxon>
        <taxon>Megaviricetes</taxon>
        <taxon>Imitervirales</taxon>
        <taxon>Mimiviridae</taxon>
        <taxon>Klosneuvirinae</taxon>
    </lineage>
</organism>
<dbReference type="InterPro" id="IPR000903">
    <property type="entry name" value="NMT"/>
</dbReference>
<dbReference type="InterPro" id="IPR022677">
    <property type="entry name" value="NMT_C"/>
</dbReference>
<dbReference type="PANTHER" id="PTHR11377:SF5">
    <property type="entry name" value="GLYCYLPEPTIDE N-TETRADECANOYLTRANSFERASE"/>
    <property type="match status" value="1"/>
</dbReference>
<feature type="domain" description="Glycylpeptide N-tetradecanoyltransferase C-terminal" evidence="9">
    <location>
        <begin position="235"/>
        <end position="425"/>
    </location>
</feature>
<dbReference type="Gene3D" id="3.40.630.170">
    <property type="match status" value="1"/>
</dbReference>
<proteinExistence type="inferred from homology"/>
<dbReference type="InterPro" id="IPR016181">
    <property type="entry name" value="Acyl_CoA_acyltransferase"/>
</dbReference>
<evidence type="ECO:0000256" key="5">
    <source>
        <dbReference type="ARBA" id="ARBA00031242"/>
    </source>
</evidence>
<feature type="domain" description="Glycylpeptide N-tetradecanoyltransferase N-terminal" evidence="8">
    <location>
        <begin position="58"/>
        <end position="216"/>
    </location>
</feature>
<feature type="compositionally biased region" description="Basic residues" evidence="7">
    <location>
        <begin position="1"/>
        <end position="13"/>
    </location>
</feature>
<evidence type="ECO:0000256" key="3">
    <source>
        <dbReference type="ARBA" id="ARBA00022679"/>
    </source>
</evidence>
<dbReference type="PANTHER" id="PTHR11377">
    <property type="entry name" value="N-MYRISTOYL TRANSFERASE"/>
    <property type="match status" value="1"/>
</dbReference>
<keyword evidence="4" id="KW-0012">Acyltransferase</keyword>
<dbReference type="EMBL" id="MK072340">
    <property type="protein sequence ID" value="AYV82127.1"/>
    <property type="molecule type" value="Genomic_DNA"/>
</dbReference>
<feature type="region of interest" description="Disordered" evidence="7">
    <location>
        <begin position="1"/>
        <end position="21"/>
    </location>
</feature>
<evidence type="ECO:0000256" key="7">
    <source>
        <dbReference type="SAM" id="MobiDB-lite"/>
    </source>
</evidence>
<dbReference type="PIRSF" id="PIRSF015892">
    <property type="entry name" value="N-myristl_transf"/>
    <property type="match status" value="1"/>
</dbReference>
<comment type="similarity">
    <text evidence="1 6">Belongs to the NMT family.</text>
</comment>
<keyword evidence="3 10" id="KW-0808">Transferase</keyword>
<evidence type="ECO:0000256" key="1">
    <source>
        <dbReference type="ARBA" id="ARBA00009469"/>
    </source>
</evidence>
<name>A0A3G5A4I9_9VIRU</name>
<dbReference type="GO" id="GO:0004379">
    <property type="term" value="F:glycylpeptide N-tetradecanoyltransferase activity"/>
    <property type="evidence" value="ECO:0007669"/>
    <property type="project" value="UniProtKB-EC"/>
</dbReference>
<dbReference type="EC" id="2.3.1.97" evidence="2"/>
<gene>
    <name evidence="10" type="ORF">Homavirus9_9</name>
</gene>
<sequence>MSHTNKKSTKKTKKTSETVETNMETSYPKTYEEAIKIKNKFWNTQPVMQINETKYGRIEEDKDTNSISQTPHDLNPNFYWDTLDISDDKISTELAGFLNKYYTNSTNSTESKFRPHYSSKFIQWILCSYNPNNAELYVGVRVKGNNLLVGFIGATLTMNHLKTETVQTTEVNFMCVHPMLRNKRLAVVLMKELTRRVNLKGCFQAVYMSDKYILNPQCTIQLYHRAIDIRYLVQLNFTTVKLGIKLDEIEKTLHLPNNPQNKNFSLLAKEDIESTCELLNKYLERYSYYPVFDTIYFTHLFFNNEFVKTYILKKPNGEIIDMISYYVLPLSNTNTDTNINTNTNTNTNTEGCINTGYLFYYTSMFETPYRLIKDILIVAKNDGLKLLSTYNIMENEDILHDLHFEPAGHKYHHYMYNWKCPNLKNDQIAKILI</sequence>